<keyword evidence="1" id="KW-1133">Transmembrane helix</keyword>
<accession>A0ABD5ZLB4</accession>
<name>A0ABD5ZLB4_9EURY</name>
<evidence type="ECO:0008006" key="4">
    <source>
        <dbReference type="Google" id="ProtNLM"/>
    </source>
</evidence>
<dbReference type="EMBL" id="JBHTAP010000001">
    <property type="protein sequence ID" value="MFC7234277.1"/>
    <property type="molecule type" value="Genomic_DNA"/>
</dbReference>
<feature type="transmembrane region" description="Helical" evidence="1">
    <location>
        <begin position="7"/>
        <end position="31"/>
    </location>
</feature>
<evidence type="ECO:0000313" key="2">
    <source>
        <dbReference type="EMBL" id="MFC7234277.1"/>
    </source>
</evidence>
<evidence type="ECO:0000313" key="3">
    <source>
        <dbReference type="Proteomes" id="UP001596398"/>
    </source>
</evidence>
<dbReference type="RefSeq" id="WP_276236208.1">
    <property type="nucleotide sequence ID" value="NZ_CP119802.1"/>
</dbReference>
<feature type="transmembrane region" description="Helical" evidence="1">
    <location>
        <begin position="146"/>
        <end position="165"/>
    </location>
</feature>
<dbReference type="Proteomes" id="UP001596398">
    <property type="component" value="Unassembled WGS sequence"/>
</dbReference>
<sequence>MARTGRLVLTVPAYAVLAAVAAVAALTLFVLSLNLPLAGFALTADLAVGDRVTLVLGQFPFVGPAFGPLQATLLVAVAALTGVDVAMAAYHFREHGVTIREGGTGAAGVVLGTLGAGCAACGSAILVGLLSLVGVSTSLLWLPLDGLEFALGALVVLVLSVFWLADGMRGGEINGCPVDVRPRV</sequence>
<evidence type="ECO:0000256" key="1">
    <source>
        <dbReference type="SAM" id="Phobius"/>
    </source>
</evidence>
<gene>
    <name evidence="2" type="ORF">ACFQJ4_02995</name>
</gene>
<proteinExistence type="predicted"/>
<keyword evidence="3" id="KW-1185">Reference proteome</keyword>
<dbReference type="GeneID" id="79265944"/>
<protein>
    <recommendedName>
        <fullName evidence="4">DUF2975 domain-containing protein</fullName>
    </recommendedName>
</protein>
<keyword evidence="1" id="KW-0812">Transmembrane</keyword>
<keyword evidence="1" id="KW-0472">Membrane</keyword>
<organism evidence="2 3">
    <name type="scientific">Halosegnis marinus</name>
    <dbReference type="NCBI Taxonomy" id="3034023"/>
    <lineage>
        <taxon>Archaea</taxon>
        <taxon>Methanobacteriati</taxon>
        <taxon>Methanobacteriota</taxon>
        <taxon>Stenosarchaea group</taxon>
        <taxon>Halobacteria</taxon>
        <taxon>Halobacteriales</taxon>
        <taxon>Natronomonadaceae</taxon>
        <taxon>Halosegnis</taxon>
    </lineage>
</organism>
<feature type="transmembrane region" description="Helical" evidence="1">
    <location>
        <begin position="104"/>
        <end position="134"/>
    </location>
</feature>
<feature type="transmembrane region" description="Helical" evidence="1">
    <location>
        <begin position="69"/>
        <end position="92"/>
    </location>
</feature>
<dbReference type="AlphaFoldDB" id="A0ABD5ZLB4"/>
<comment type="caution">
    <text evidence="2">The sequence shown here is derived from an EMBL/GenBank/DDBJ whole genome shotgun (WGS) entry which is preliminary data.</text>
</comment>
<reference evidence="2 3" key="1">
    <citation type="journal article" date="2019" name="Int. J. Syst. Evol. Microbiol.">
        <title>The Global Catalogue of Microorganisms (GCM) 10K type strain sequencing project: providing services to taxonomists for standard genome sequencing and annotation.</title>
        <authorList>
            <consortium name="The Broad Institute Genomics Platform"/>
            <consortium name="The Broad Institute Genome Sequencing Center for Infectious Disease"/>
            <person name="Wu L."/>
            <person name="Ma J."/>
        </authorList>
    </citation>
    <scope>NUCLEOTIDE SEQUENCE [LARGE SCALE GENOMIC DNA]</scope>
    <source>
        <strain evidence="2 3">DT85</strain>
    </source>
</reference>